<accession>A0A9D3UWH7</accession>
<evidence type="ECO:0000313" key="6">
    <source>
        <dbReference type="EMBL" id="KAH1063596.1"/>
    </source>
</evidence>
<evidence type="ECO:0000259" key="5">
    <source>
        <dbReference type="Pfam" id="PF08263"/>
    </source>
</evidence>
<keyword evidence="2 4" id="KW-0732">Signal</keyword>
<evidence type="ECO:0000256" key="3">
    <source>
        <dbReference type="ARBA" id="ARBA00022737"/>
    </source>
</evidence>
<keyword evidence="3" id="KW-0677">Repeat</keyword>
<keyword evidence="7" id="KW-1185">Reference proteome</keyword>
<dbReference type="EMBL" id="JAIQCV010000009">
    <property type="protein sequence ID" value="KAH1063596.1"/>
    <property type="molecule type" value="Genomic_DNA"/>
</dbReference>
<name>A0A9D3UWH7_9ROSI</name>
<dbReference type="PANTHER" id="PTHR48060">
    <property type="entry name" value="DNA DAMAGE-REPAIR/TOLERATION PROTEIN DRT100"/>
    <property type="match status" value="1"/>
</dbReference>
<dbReference type="OrthoDB" id="1743210at2759"/>
<evidence type="ECO:0000256" key="1">
    <source>
        <dbReference type="ARBA" id="ARBA00022614"/>
    </source>
</evidence>
<organism evidence="6 7">
    <name type="scientific">Gossypium stocksii</name>
    <dbReference type="NCBI Taxonomy" id="47602"/>
    <lineage>
        <taxon>Eukaryota</taxon>
        <taxon>Viridiplantae</taxon>
        <taxon>Streptophyta</taxon>
        <taxon>Embryophyta</taxon>
        <taxon>Tracheophyta</taxon>
        <taxon>Spermatophyta</taxon>
        <taxon>Magnoliopsida</taxon>
        <taxon>eudicotyledons</taxon>
        <taxon>Gunneridae</taxon>
        <taxon>Pentapetalae</taxon>
        <taxon>rosids</taxon>
        <taxon>malvids</taxon>
        <taxon>Malvales</taxon>
        <taxon>Malvaceae</taxon>
        <taxon>Malvoideae</taxon>
        <taxon>Gossypium</taxon>
    </lineage>
</organism>
<feature type="signal peptide" evidence="4">
    <location>
        <begin position="1"/>
        <end position="21"/>
    </location>
</feature>
<dbReference type="InterPro" id="IPR053211">
    <property type="entry name" value="DNA_repair-toleration"/>
</dbReference>
<reference evidence="6 7" key="1">
    <citation type="journal article" date="2021" name="Plant Biotechnol. J.">
        <title>Multi-omics assisted identification of the key and species-specific regulatory components of drought-tolerant mechanisms in Gossypium stocksii.</title>
        <authorList>
            <person name="Yu D."/>
            <person name="Ke L."/>
            <person name="Zhang D."/>
            <person name="Wu Y."/>
            <person name="Sun Y."/>
            <person name="Mei J."/>
            <person name="Sun J."/>
            <person name="Sun Y."/>
        </authorList>
    </citation>
    <scope>NUCLEOTIDE SEQUENCE [LARGE SCALE GENOMIC DNA]</scope>
    <source>
        <strain evidence="7">cv. E1</strain>
        <tissue evidence="6">Leaf</tissue>
    </source>
</reference>
<dbReference type="SUPFAM" id="SSF52058">
    <property type="entry name" value="L domain-like"/>
    <property type="match status" value="1"/>
</dbReference>
<protein>
    <recommendedName>
        <fullName evidence="5">Leucine-rich repeat-containing N-terminal plant-type domain-containing protein</fullName>
    </recommendedName>
</protein>
<dbReference type="Proteomes" id="UP000828251">
    <property type="component" value="Unassembled WGS sequence"/>
</dbReference>
<dbReference type="AlphaFoldDB" id="A0A9D3UWH7"/>
<feature type="domain" description="Leucine-rich repeat-containing N-terminal plant-type" evidence="5">
    <location>
        <begin position="29"/>
        <end position="68"/>
    </location>
</feature>
<feature type="chain" id="PRO_5039138955" description="Leucine-rich repeat-containing N-terminal plant-type domain-containing protein" evidence="4">
    <location>
        <begin position="22"/>
        <end position="103"/>
    </location>
</feature>
<dbReference type="PANTHER" id="PTHR48060:SF21">
    <property type="entry name" value="L DOMAIN-LIKE PROTEIN"/>
    <property type="match status" value="1"/>
</dbReference>
<comment type="caution">
    <text evidence="6">The sequence shown here is derived from an EMBL/GenBank/DDBJ whole genome shotgun (WGS) entry which is preliminary data.</text>
</comment>
<evidence type="ECO:0000313" key="7">
    <source>
        <dbReference type="Proteomes" id="UP000828251"/>
    </source>
</evidence>
<evidence type="ECO:0000256" key="2">
    <source>
        <dbReference type="ARBA" id="ARBA00022729"/>
    </source>
</evidence>
<sequence length="103" mass="11502">MNYNTCFHLLLALFIPCSVLCLAMTVRNLNSDQFALLEFKDGIAGPQNVLANNWTASTSVCNWIGVSCGILHKRVIALNLTSMNLRVLSLHNLEIFHFYSLST</sequence>
<dbReference type="Gene3D" id="3.80.10.10">
    <property type="entry name" value="Ribonuclease Inhibitor"/>
    <property type="match status" value="1"/>
</dbReference>
<gene>
    <name evidence="6" type="ORF">J1N35_028583</name>
</gene>
<evidence type="ECO:0000256" key="4">
    <source>
        <dbReference type="SAM" id="SignalP"/>
    </source>
</evidence>
<dbReference type="InterPro" id="IPR013210">
    <property type="entry name" value="LRR_N_plant-typ"/>
</dbReference>
<dbReference type="InterPro" id="IPR032675">
    <property type="entry name" value="LRR_dom_sf"/>
</dbReference>
<proteinExistence type="predicted"/>
<keyword evidence="1" id="KW-0433">Leucine-rich repeat</keyword>
<dbReference type="Pfam" id="PF08263">
    <property type="entry name" value="LRRNT_2"/>
    <property type="match status" value="1"/>
</dbReference>